<evidence type="ECO:0000256" key="1">
    <source>
        <dbReference type="ARBA" id="ARBA00004651"/>
    </source>
</evidence>
<dbReference type="GO" id="GO:0046474">
    <property type="term" value="P:glycerophospholipid biosynthetic process"/>
    <property type="evidence" value="ECO:0007669"/>
    <property type="project" value="UniProtKB-UniRule"/>
</dbReference>
<evidence type="ECO:0000256" key="4">
    <source>
        <dbReference type="ARBA" id="ARBA00022679"/>
    </source>
</evidence>
<evidence type="ECO:0000256" key="10">
    <source>
        <dbReference type="ARBA" id="ARBA00023209"/>
    </source>
</evidence>
<feature type="transmembrane region" description="Helical" evidence="12">
    <location>
        <begin position="101"/>
        <end position="122"/>
    </location>
</feature>
<reference evidence="14 15" key="1">
    <citation type="submission" date="2018-12" db="EMBL/GenBank/DDBJ databases">
        <title>Genome analysis provides insights into bioremediation potentialities of Halogeometricum borinquense strain N11.</title>
        <authorList>
            <person name="Najjari A."/>
            <person name="Youssef N."/>
            <person name="Fhoula I."/>
            <person name="Ben Dhia O."/>
            <person name="Mahjoubi M."/>
            <person name="Ouzari H.I."/>
            <person name="Cherif A."/>
        </authorList>
    </citation>
    <scope>NUCLEOTIDE SEQUENCE [LARGE SCALE GENOMIC DNA]</scope>
    <source>
        <strain evidence="14 15">N11</strain>
    </source>
</reference>
<feature type="transmembrane region" description="Helical" evidence="12">
    <location>
        <begin position="34"/>
        <end position="53"/>
    </location>
</feature>
<sequence>MPPAAETESSVGDGSPPGAAETARGLLELTRPGNILSAGILTFTGSFVAAGVFTTPYHVLAAVLATVFATGAGNAVNDYFDREIDMINRPDRPIPRGAVSARGALAFSIVLFLGAVVCAVFLPVEALVIAVVNLLALVAYTEYFKGLPGVGNVVVGYLTGSTFLFGAAAVNNALAPSVLILFGLAALATVTREIVKDVEDIAGDREEGLKTLPIVVGERPALFIGVSAMVAAVGASVYPYFNSGFGLAYLVLVIPADILMLAACVQSFEDPSAAQKRIKHGMLLATAAFIAGRAFALTGPVV</sequence>
<keyword evidence="8 12" id="KW-0443">Lipid metabolism</keyword>
<evidence type="ECO:0000313" key="14">
    <source>
        <dbReference type="EMBL" id="RYJ13623.1"/>
    </source>
</evidence>
<keyword evidence="9 12" id="KW-0472">Membrane</keyword>
<dbReference type="InterPro" id="IPR023547">
    <property type="entry name" value="DGGGP_synth"/>
</dbReference>
<organism evidence="14 15">
    <name type="scientific">Halogeometricum borinquense</name>
    <dbReference type="NCBI Taxonomy" id="60847"/>
    <lineage>
        <taxon>Archaea</taxon>
        <taxon>Methanobacteriati</taxon>
        <taxon>Methanobacteriota</taxon>
        <taxon>Stenosarchaea group</taxon>
        <taxon>Halobacteria</taxon>
        <taxon>Halobacteriales</taxon>
        <taxon>Haloferacaceae</taxon>
        <taxon>Halogeometricum</taxon>
    </lineage>
</organism>
<dbReference type="EC" id="2.5.1.42" evidence="12"/>
<feature type="transmembrane region" description="Helical" evidence="12">
    <location>
        <begin position="176"/>
        <end position="195"/>
    </location>
</feature>
<dbReference type="RefSeq" id="WP_129784054.1">
    <property type="nucleotide sequence ID" value="NZ_RZHH01000002.1"/>
</dbReference>
<evidence type="ECO:0000256" key="11">
    <source>
        <dbReference type="ARBA" id="ARBA00023264"/>
    </source>
</evidence>
<comment type="subcellular location">
    <subcellularLocation>
        <location evidence="1 12">Cell membrane</location>
        <topology evidence="1 12">Multi-pass membrane protein</topology>
    </subcellularLocation>
</comment>
<accession>A0A482TI55</accession>
<dbReference type="NCBIfam" id="NF009521">
    <property type="entry name" value="PRK12882.1"/>
    <property type="match status" value="1"/>
</dbReference>
<evidence type="ECO:0000256" key="7">
    <source>
        <dbReference type="ARBA" id="ARBA00022989"/>
    </source>
</evidence>
<dbReference type="GO" id="GO:0047295">
    <property type="term" value="F:geranylgeranylglycerol-phosphate geranylgeranyltransferase activity"/>
    <property type="evidence" value="ECO:0007669"/>
    <property type="project" value="UniProtKB-UniRule"/>
</dbReference>
<keyword evidence="2 12" id="KW-1003">Cell membrane</keyword>
<comment type="function">
    <text evidence="12">Prenyltransferase that catalyzes the transfer of the geranylgeranyl moiety of geranylgeranyl diphosphate (GGPP) to the C2 hydroxyl of (S)-3-O-geranylgeranylglyceryl phosphate (GGGP). This reaction is the second ether-bond-formation step in the biosynthesis of archaeal membrane lipids.</text>
</comment>
<dbReference type="PANTHER" id="PTHR42723:SF1">
    <property type="entry name" value="CHLOROPHYLL SYNTHASE, CHLOROPLASTIC"/>
    <property type="match status" value="1"/>
</dbReference>
<feature type="transmembrane region" description="Helical" evidence="12">
    <location>
        <begin position="151"/>
        <end position="170"/>
    </location>
</feature>
<dbReference type="HAMAP" id="MF_01286">
    <property type="entry name" value="DGGGP_synth"/>
    <property type="match status" value="1"/>
</dbReference>
<dbReference type="PANTHER" id="PTHR42723">
    <property type="entry name" value="CHLOROPHYLL SYNTHASE"/>
    <property type="match status" value="1"/>
</dbReference>
<evidence type="ECO:0000256" key="5">
    <source>
        <dbReference type="ARBA" id="ARBA00022692"/>
    </source>
</evidence>
<keyword evidence="11 12" id="KW-1208">Phospholipid metabolism</keyword>
<dbReference type="Proteomes" id="UP000294028">
    <property type="component" value="Unassembled WGS sequence"/>
</dbReference>
<comment type="caution">
    <text evidence="14">The sequence shown here is derived from an EMBL/GenBank/DDBJ whole genome shotgun (WGS) entry which is preliminary data.</text>
</comment>
<feature type="transmembrane region" description="Helical" evidence="12">
    <location>
        <begin position="128"/>
        <end position="144"/>
    </location>
</feature>
<name>A0A482TI55_9EURY</name>
<evidence type="ECO:0000256" key="13">
    <source>
        <dbReference type="SAM" id="MobiDB-lite"/>
    </source>
</evidence>
<feature type="transmembrane region" description="Helical" evidence="12">
    <location>
        <begin position="280"/>
        <end position="299"/>
    </location>
</feature>
<comment type="similarity">
    <text evidence="12">Belongs to the UbiA prenyltransferase family. DGGGP synthase subfamily.</text>
</comment>
<evidence type="ECO:0000256" key="2">
    <source>
        <dbReference type="ARBA" id="ARBA00022475"/>
    </source>
</evidence>
<dbReference type="EMBL" id="RZHH01000002">
    <property type="protein sequence ID" value="RYJ13623.1"/>
    <property type="molecule type" value="Genomic_DNA"/>
</dbReference>
<dbReference type="AlphaFoldDB" id="A0A482TI55"/>
<protein>
    <recommendedName>
        <fullName evidence="12">Digeranylgeranylglyceryl phosphate synthase</fullName>
        <shortName evidence="12">DGGGP synthase</shortName>
        <shortName evidence="12">DGGGPS</shortName>
        <ecNumber evidence="12">2.5.1.42</ecNumber>
    </recommendedName>
    <alternativeName>
        <fullName evidence="12">(S)-2,3-di-O-geranylgeranylglyceryl phosphate synthase</fullName>
    </alternativeName>
    <alternativeName>
        <fullName evidence="12">Geranylgeranylglycerol-phosphate geranylgeranyltransferase</fullName>
    </alternativeName>
</protein>
<evidence type="ECO:0000313" key="15">
    <source>
        <dbReference type="Proteomes" id="UP000294028"/>
    </source>
</evidence>
<dbReference type="Gene3D" id="1.20.120.1780">
    <property type="entry name" value="UbiA prenyltransferase"/>
    <property type="match status" value="1"/>
</dbReference>
<feature type="transmembrane region" description="Helical" evidence="12">
    <location>
        <begin position="221"/>
        <end position="241"/>
    </location>
</feature>
<gene>
    <name evidence="14" type="ORF">ELS19_06405</name>
</gene>
<dbReference type="InterPro" id="IPR050475">
    <property type="entry name" value="Prenyltransferase_related"/>
</dbReference>
<comment type="pathway">
    <text evidence="12">Membrane lipid metabolism; glycerophospholipid metabolism.</text>
</comment>
<keyword evidence="4 12" id="KW-0808">Transferase</keyword>
<comment type="catalytic activity">
    <reaction evidence="12">
        <text>sn-3-O-(geranylgeranyl)glycerol 1-phosphate + (2E,6E,10E)-geranylgeranyl diphosphate = 2,3-bis-O-(geranylgeranyl)-sn-glycerol 1-phosphate + diphosphate</text>
        <dbReference type="Rhea" id="RHEA:18109"/>
        <dbReference type="ChEBI" id="CHEBI:33019"/>
        <dbReference type="ChEBI" id="CHEBI:57677"/>
        <dbReference type="ChEBI" id="CHEBI:58756"/>
        <dbReference type="ChEBI" id="CHEBI:58837"/>
        <dbReference type="EC" id="2.5.1.42"/>
    </reaction>
</comment>
<dbReference type="UniPathway" id="UPA00940"/>
<keyword evidence="10 12" id="KW-0594">Phospholipid biosynthesis</keyword>
<keyword evidence="6 12" id="KW-0460">Magnesium</keyword>
<keyword evidence="7 12" id="KW-1133">Transmembrane helix</keyword>
<proteinExistence type="inferred from homology"/>
<evidence type="ECO:0000256" key="6">
    <source>
        <dbReference type="ARBA" id="ARBA00022842"/>
    </source>
</evidence>
<evidence type="ECO:0000256" key="3">
    <source>
        <dbReference type="ARBA" id="ARBA00022516"/>
    </source>
</evidence>
<keyword evidence="5 12" id="KW-0812">Transmembrane</keyword>
<keyword evidence="3 12" id="KW-0444">Lipid biosynthesis</keyword>
<feature type="region of interest" description="Disordered" evidence="13">
    <location>
        <begin position="1"/>
        <end position="21"/>
    </location>
</feature>
<dbReference type="CDD" id="cd13961">
    <property type="entry name" value="PT_UbiA_DGGGPS"/>
    <property type="match status" value="1"/>
</dbReference>
<dbReference type="Pfam" id="PF01040">
    <property type="entry name" value="UbiA"/>
    <property type="match status" value="1"/>
</dbReference>
<dbReference type="InterPro" id="IPR000537">
    <property type="entry name" value="UbiA_prenyltransferase"/>
</dbReference>
<evidence type="ECO:0000256" key="9">
    <source>
        <dbReference type="ARBA" id="ARBA00023136"/>
    </source>
</evidence>
<feature type="transmembrane region" description="Helical" evidence="12">
    <location>
        <begin position="247"/>
        <end position="268"/>
    </location>
</feature>
<evidence type="ECO:0000256" key="8">
    <source>
        <dbReference type="ARBA" id="ARBA00023098"/>
    </source>
</evidence>
<dbReference type="GO" id="GO:0000287">
    <property type="term" value="F:magnesium ion binding"/>
    <property type="evidence" value="ECO:0007669"/>
    <property type="project" value="UniProtKB-UniRule"/>
</dbReference>
<evidence type="ECO:0000256" key="12">
    <source>
        <dbReference type="HAMAP-Rule" id="MF_01286"/>
    </source>
</evidence>
<comment type="cofactor">
    <cofactor evidence="12">
        <name>Mg(2+)</name>
        <dbReference type="ChEBI" id="CHEBI:18420"/>
    </cofactor>
</comment>
<feature type="transmembrane region" description="Helical" evidence="12">
    <location>
        <begin position="59"/>
        <end position="80"/>
    </location>
</feature>
<dbReference type="Gene3D" id="1.10.357.140">
    <property type="entry name" value="UbiA prenyltransferase"/>
    <property type="match status" value="1"/>
</dbReference>
<dbReference type="GO" id="GO:0005886">
    <property type="term" value="C:plasma membrane"/>
    <property type="evidence" value="ECO:0007669"/>
    <property type="project" value="UniProtKB-SubCell"/>
</dbReference>
<dbReference type="InterPro" id="IPR044878">
    <property type="entry name" value="UbiA_sf"/>
</dbReference>